<dbReference type="CDD" id="cd02576">
    <property type="entry name" value="PseudoU_synth_ScPUS7"/>
    <property type="match status" value="1"/>
</dbReference>
<dbReference type="GO" id="GO:0009982">
    <property type="term" value="F:pseudouridine synthase activity"/>
    <property type="evidence" value="ECO:0007669"/>
    <property type="project" value="InterPro"/>
</dbReference>
<accession>A0A1Y2EDC8</accession>
<evidence type="ECO:0000313" key="6">
    <source>
        <dbReference type="EMBL" id="ORY69562.1"/>
    </source>
</evidence>
<dbReference type="GO" id="GO:0008033">
    <property type="term" value="P:tRNA processing"/>
    <property type="evidence" value="ECO:0007669"/>
    <property type="project" value="UniProtKB-KW"/>
</dbReference>
<dbReference type="STRING" id="1141098.A0A1Y2EDC8"/>
<dbReference type="Proteomes" id="UP000193689">
    <property type="component" value="Unassembled WGS sequence"/>
</dbReference>
<comment type="caution">
    <text evidence="6">The sequence shown here is derived from an EMBL/GenBank/DDBJ whole genome shotgun (WGS) entry which is preliminary data.</text>
</comment>
<dbReference type="PANTHER" id="PTHR13326">
    <property type="entry name" value="TRNA PSEUDOURIDINE SYNTHASE D"/>
    <property type="match status" value="1"/>
</dbReference>
<feature type="compositionally biased region" description="Basic and acidic residues" evidence="4">
    <location>
        <begin position="658"/>
        <end position="688"/>
    </location>
</feature>
<evidence type="ECO:0000256" key="4">
    <source>
        <dbReference type="SAM" id="MobiDB-lite"/>
    </source>
</evidence>
<dbReference type="FunCoup" id="A0A1Y2EDC8">
    <property type="interactions" value="1147"/>
</dbReference>
<evidence type="ECO:0000313" key="7">
    <source>
        <dbReference type="Proteomes" id="UP000193689"/>
    </source>
</evidence>
<feature type="compositionally biased region" description="Low complexity" evidence="4">
    <location>
        <begin position="59"/>
        <end position="76"/>
    </location>
</feature>
<sequence length="737" mass="82580">MAMRPLCPFSRKALTCYRYTDFQVNEIAKDGEVVRLRDFVSNAREYRKETKSSPAQSDASKPLTEAAAALASEPAKINATGPKAEAKDEPKEAKLPAGQIAPSDASILVELLGQTAADEMIALYARIVEDPKAKIQGSVKLSTVADRAARTRVHTEVRRIFSGKIDTSTGSDGIIQAAAASRSTQRWGERRQTQQNTRRDGPSGKYLHFSLYKENRDTMDTVGQIARALNMKPNMFGIAGTKDRRAVTVQRVSMRSKDPASLVFINSDRRFNGVKIGDFKFEETDLWLGCHNGNEFAIVMKDCMFSGTEHEPFERQLEIAQSTVDAALAAINRSGFINYFGTQRFGTFEIGTQDIGTKILKEDFEGAIQDLLAYDPVMVNMDTTSSKPGEYVRYDDINRAKALAKFKETGDAQGACKMLPRRCNTEFNILRHLANRPTDFMGALQAVTRSMRNMYLHAYQSLVWNFAASKRWETHGLQVVKGDLVLSTMENGAGKQDDPDEVDEETLHLAGGDADEAGARQNVRILSAEDAASGRYSIYDVVLPTPGYDVIYPNNEIGQFYIEFMGREENGSLNPHDMRRRQKDFSLSGTYRKFMGNFIKPPTASVRSYINDNDQLIPTDLDLIIKSRKTTRDASDGPEIPLEDRRKRVKIATPSDEQIEKPVVEENFQPEDKHEQQDQVMEEVKPQDQDNEAQQEQQAPPPAPVVEENKIAVIFRFQLHTSQYATIALRELQGYST</sequence>
<feature type="region of interest" description="Disordered" evidence="4">
    <location>
        <begin position="45"/>
        <end position="97"/>
    </location>
</feature>
<protein>
    <submittedName>
        <fullName evidence="6">Pseudouridine synthase</fullName>
    </submittedName>
</protein>
<comment type="similarity">
    <text evidence="1">Belongs to the pseudouridine synthase TruD family.</text>
</comment>
<dbReference type="EMBL" id="MCFJ01000002">
    <property type="protein sequence ID" value="ORY69562.1"/>
    <property type="molecule type" value="Genomic_DNA"/>
</dbReference>
<feature type="domain" description="TRUD" evidence="5">
    <location>
        <begin position="335"/>
        <end position="597"/>
    </location>
</feature>
<dbReference type="AlphaFoldDB" id="A0A1Y2EDC8"/>
<dbReference type="GO" id="GO:0005634">
    <property type="term" value="C:nucleus"/>
    <property type="evidence" value="ECO:0007669"/>
    <property type="project" value="TreeGrafter"/>
</dbReference>
<dbReference type="GO" id="GO:0001522">
    <property type="term" value="P:pseudouridine synthesis"/>
    <property type="evidence" value="ECO:0007669"/>
    <property type="project" value="InterPro"/>
</dbReference>
<feature type="compositionally biased region" description="Basic and acidic residues" evidence="4">
    <location>
        <begin position="187"/>
        <end position="202"/>
    </location>
</feature>
<evidence type="ECO:0000256" key="2">
    <source>
        <dbReference type="ARBA" id="ARBA00022694"/>
    </source>
</evidence>
<dbReference type="InParanoid" id="A0A1Y2EDC8"/>
<evidence type="ECO:0000256" key="1">
    <source>
        <dbReference type="ARBA" id="ARBA00007953"/>
    </source>
</evidence>
<feature type="compositionally biased region" description="Basic and acidic residues" evidence="4">
    <location>
        <begin position="84"/>
        <end position="94"/>
    </location>
</feature>
<dbReference type="PANTHER" id="PTHR13326:SF21">
    <property type="entry name" value="PSEUDOURIDYLATE SYNTHASE PUS7L"/>
    <property type="match status" value="1"/>
</dbReference>
<evidence type="ECO:0000256" key="3">
    <source>
        <dbReference type="ARBA" id="ARBA00023235"/>
    </source>
</evidence>
<proteinExistence type="inferred from homology"/>
<feature type="region of interest" description="Disordered" evidence="4">
    <location>
        <begin position="628"/>
        <end position="705"/>
    </location>
</feature>
<evidence type="ECO:0000259" key="5">
    <source>
        <dbReference type="PROSITE" id="PS50984"/>
    </source>
</evidence>
<gene>
    <name evidence="6" type="ORF">BCR38DRAFT_419450</name>
</gene>
<dbReference type="PROSITE" id="PS50984">
    <property type="entry name" value="TRUD"/>
    <property type="match status" value="1"/>
</dbReference>
<dbReference type="RefSeq" id="XP_040719512.1">
    <property type="nucleotide sequence ID" value="XM_040859313.1"/>
</dbReference>
<dbReference type="InterPro" id="IPR020119">
    <property type="entry name" value="PsdUridine_synth_TruD_CS"/>
</dbReference>
<reference evidence="6 7" key="1">
    <citation type="submission" date="2016-07" db="EMBL/GenBank/DDBJ databases">
        <title>Pervasive Adenine N6-methylation of Active Genes in Fungi.</title>
        <authorList>
            <consortium name="DOE Joint Genome Institute"/>
            <person name="Mondo S.J."/>
            <person name="Dannebaum R.O."/>
            <person name="Kuo R.C."/>
            <person name="Labutti K."/>
            <person name="Haridas S."/>
            <person name="Kuo A."/>
            <person name="Salamov A."/>
            <person name="Ahrendt S.R."/>
            <person name="Lipzen A."/>
            <person name="Sullivan W."/>
            <person name="Andreopoulos W.B."/>
            <person name="Clum A."/>
            <person name="Lindquist E."/>
            <person name="Daum C."/>
            <person name="Ramamoorthy G.K."/>
            <person name="Gryganskyi A."/>
            <person name="Culley D."/>
            <person name="Magnuson J.K."/>
            <person name="James T.Y."/>
            <person name="O'Malley M.A."/>
            <person name="Stajich J.E."/>
            <person name="Spatafora J.W."/>
            <person name="Visel A."/>
            <person name="Grigoriev I.V."/>
        </authorList>
    </citation>
    <scope>NUCLEOTIDE SEQUENCE [LARGE SCALE GENOMIC DNA]</scope>
    <source>
        <strain evidence="6 7">CBS 129021</strain>
    </source>
</reference>
<dbReference type="InterPro" id="IPR042214">
    <property type="entry name" value="TruD_catalytic"/>
</dbReference>
<dbReference type="InterPro" id="IPR011760">
    <property type="entry name" value="PsdUridine_synth_TruD_insert"/>
</dbReference>
<dbReference type="PIRSF" id="PIRSF037016">
    <property type="entry name" value="Pseudouridin_synth_euk_prd"/>
    <property type="match status" value="1"/>
</dbReference>
<dbReference type="InterPro" id="IPR001656">
    <property type="entry name" value="PsdUridine_synth_TruD"/>
</dbReference>
<dbReference type="GeneID" id="63775525"/>
<keyword evidence="7" id="KW-1185">Reference proteome</keyword>
<dbReference type="Pfam" id="PF01142">
    <property type="entry name" value="TruD"/>
    <property type="match status" value="1"/>
</dbReference>
<dbReference type="GO" id="GO:0003723">
    <property type="term" value="F:RNA binding"/>
    <property type="evidence" value="ECO:0007669"/>
    <property type="project" value="InterPro"/>
</dbReference>
<dbReference type="PROSITE" id="PS01268">
    <property type="entry name" value="UPF0024"/>
    <property type="match status" value="1"/>
</dbReference>
<dbReference type="Gene3D" id="3.30.2350.20">
    <property type="entry name" value="TruD, catalytic domain"/>
    <property type="match status" value="2"/>
</dbReference>
<organism evidence="6 7">
    <name type="scientific">Pseudomassariella vexata</name>
    <dbReference type="NCBI Taxonomy" id="1141098"/>
    <lineage>
        <taxon>Eukaryota</taxon>
        <taxon>Fungi</taxon>
        <taxon>Dikarya</taxon>
        <taxon>Ascomycota</taxon>
        <taxon>Pezizomycotina</taxon>
        <taxon>Sordariomycetes</taxon>
        <taxon>Xylariomycetidae</taxon>
        <taxon>Amphisphaeriales</taxon>
        <taxon>Pseudomassariaceae</taxon>
        <taxon>Pseudomassariella</taxon>
    </lineage>
</organism>
<dbReference type="InterPro" id="IPR020103">
    <property type="entry name" value="PsdUridine_synth_cat_dom_sf"/>
</dbReference>
<dbReference type="NCBIfam" id="TIGR00094">
    <property type="entry name" value="tRNA_TruD_broad"/>
    <property type="match status" value="1"/>
</dbReference>
<keyword evidence="3" id="KW-0413">Isomerase</keyword>
<dbReference type="SUPFAM" id="SSF55120">
    <property type="entry name" value="Pseudouridine synthase"/>
    <property type="match status" value="1"/>
</dbReference>
<keyword evidence="2" id="KW-0819">tRNA processing</keyword>
<name>A0A1Y2EDC8_9PEZI</name>
<dbReference type="OrthoDB" id="447290at2759"/>
<feature type="region of interest" description="Disordered" evidence="4">
    <location>
        <begin position="180"/>
        <end position="203"/>
    </location>
</feature>